<reference evidence="3" key="1">
    <citation type="submission" date="2019-02" db="EMBL/GenBank/DDBJ databases">
        <title>Complete genome sequence of Rhodoferax sp. Gr-4.</title>
        <authorList>
            <person name="Jin L."/>
        </authorList>
    </citation>
    <scope>NUCLEOTIDE SEQUENCE [LARGE SCALE GENOMIC DNA]</scope>
    <source>
        <strain evidence="3">Gr-4</strain>
    </source>
</reference>
<accession>A0A515EKT6</accession>
<dbReference type="GO" id="GO:0020037">
    <property type="term" value="F:heme binding"/>
    <property type="evidence" value="ECO:0007669"/>
    <property type="project" value="InterPro"/>
</dbReference>
<gene>
    <name evidence="2" type="ORF">EXZ61_03305</name>
</gene>
<dbReference type="Proteomes" id="UP000317365">
    <property type="component" value="Chromosome"/>
</dbReference>
<dbReference type="PANTHER" id="PTHR36195:SF4">
    <property type="entry name" value="DOMAIN PROTEIN, PUTATIVE (AFU_ORTHOLOGUE AFUA_5G01990)-RELATED"/>
    <property type="match status" value="1"/>
</dbReference>
<dbReference type="SUPFAM" id="SSF56634">
    <property type="entry name" value="Heme-dependent catalase-like"/>
    <property type="match status" value="1"/>
</dbReference>
<reference evidence="3" key="2">
    <citation type="journal article" date="2020" name="Int. J. Syst. Evol. Microbiol.">
        <title>Genomic insights into a novel species Rhodoferax aquaticus sp. nov., isolated from freshwater.</title>
        <authorList>
            <person name="Li T."/>
            <person name="Zhuo Y."/>
            <person name="Jin C.Z."/>
            <person name="Wu X."/>
            <person name="Ko S.R."/>
            <person name="Jin F.J."/>
            <person name="Ahn C.Y."/>
            <person name="Oh H.M."/>
            <person name="Lee H.G."/>
            <person name="Jin L."/>
        </authorList>
    </citation>
    <scope>NUCLEOTIDE SEQUENCE [LARGE SCALE GENOMIC DNA]</scope>
    <source>
        <strain evidence="3">Gr-4</strain>
    </source>
</reference>
<dbReference type="KEGG" id="rhg:EXZ61_03305"/>
<dbReference type="AlphaFoldDB" id="A0A515EKT6"/>
<evidence type="ECO:0000256" key="1">
    <source>
        <dbReference type="ARBA" id="ARBA00002974"/>
    </source>
</evidence>
<dbReference type="RefSeq" id="WP_142808995.1">
    <property type="nucleotide sequence ID" value="NZ_CP036282.1"/>
</dbReference>
<sequence>MTAPHTPSTDWKEVIAPDEATRFADYAKQFADIQARKSQKYGNGRALHRKQLTAAHGRLQVLDGLPAFAAQGLFAKPGEYDVWVRLSNGAMDKAKDRQPDIRGFALRVLGVQGDSALGHGPAVSQDFALINHAQFAFKKSDEFVEFVVAASHGGGALIKHLGKRYGWLAVPGRILETIKTFGKPFGGFAATAMHSAAPIASGPYAVRVRLVPAASNGAPSQGSQDDWNADFSGRLKGQDLHWDLQLQPYVSEAITPIEDATVDWPTPYTTVARLTLPKQDTALDATFAKQVEAAVFDPWQALAAHRPLGDVMRARKVVYFASQQGRGVTEGS</sequence>
<proteinExistence type="predicted"/>
<evidence type="ECO:0000313" key="2">
    <source>
        <dbReference type="EMBL" id="QDL53277.1"/>
    </source>
</evidence>
<evidence type="ECO:0000313" key="3">
    <source>
        <dbReference type="Proteomes" id="UP000317365"/>
    </source>
</evidence>
<dbReference type="Gene3D" id="2.40.180.10">
    <property type="entry name" value="Catalase core domain"/>
    <property type="match status" value="1"/>
</dbReference>
<dbReference type="PANTHER" id="PTHR36195">
    <property type="entry name" value="DOMAIN PROTEIN, PUTATIVE (AFU_ORTHOLOGUE AFUA_5G01990)-RELATED-RELATED"/>
    <property type="match status" value="1"/>
</dbReference>
<protein>
    <submittedName>
        <fullName evidence="2">Catalase</fullName>
    </submittedName>
</protein>
<dbReference type="EMBL" id="CP036282">
    <property type="protein sequence ID" value="QDL53277.1"/>
    <property type="molecule type" value="Genomic_DNA"/>
</dbReference>
<comment type="function">
    <text evidence="1">Decomposes hydrogen peroxide into water and oxygen; serves to protect cells from the toxic effects of hydrogen peroxide.</text>
</comment>
<organism evidence="2 3">
    <name type="scientific">Rhodoferax aquaticus</name>
    <dbReference type="NCBI Taxonomy" id="2527691"/>
    <lineage>
        <taxon>Bacteria</taxon>
        <taxon>Pseudomonadati</taxon>
        <taxon>Pseudomonadota</taxon>
        <taxon>Betaproteobacteria</taxon>
        <taxon>Burkholderiales</taxon>
        <taxon>Comamonadaceae</taxon>
        <taxon>Rhodoferax</taxon>
    </lineage>
</organism>
<keyword evidence="3" id="KW-1185">Reference proteome</keyword>
<dbReference type="InterPro" id="IPR020835">
    <property type="entry name" value="Catalase_sf"/>
</dbReference>
<name>A0A515EKT6_9BURK</name>